<evidence type="ECO:0000259" key="7">
    <source>
        <dbReference type="Pfam" id="PF01979"/>
    </source>
</evidence>
<dbReference type="NCBIfam" id="TIGR01178">
    <property type="entry name" value="ade"/>
    <property type="match status" value="1"/>
</dbReference>
<dbReference type="STRING" id="52560.SAMN04488082_13014"/>
<keyword evidence="4 6" id="KW-0464">Manganese</keyword>
<reference evidence="10" key="1">
    <citation type="submission" date="2016-10" db="EMBL/GenBank/DDBJ databases">
        <authorList>
            <person name="Varghese N."/>
            <person name="Submissions S."/>
        </authorList>
    </citation>
    <scope>NUCLEOTIDE SEQUENCE [LARGE SCALE GENOMIC DNA]</scope>
    <source>
        <strain evidence="10">DSM 5918</strain>
    </source>
</reference>
<feature type="domain" description="Amidohydrolase-related" evidence="7">
    <location>
        <begin position="64"/>
        <end position="344"/>
    </location>
</feature>
<evidence type="ECO:0000256" key="1">
    <source>
        <dbReference type="ARBA" id="ARBA00006773"/>
    </source>
</evidence>
<evidence type="ECO:0000313" key="9">
    <source>
        <dbReference type="EMBL" id="SFK51933.1"/>
    </source>
</evidence>
<dbReference type="Pfam" id="PF01979">
    <property type="entry name" value="Amidohydro_1"/>
    <property type="match status" value="1"/>
</dbReference>
<dbReference type="Gene3D" id="3.20.20.140">
    <property type="entry name" value="Metal-dependent hydrolases"/>
    <property type="match status" value="1"/>
</dbReference>
<evidence type="ECO:0000259" key="8">
    <source>
        <dbReference type="Pfam" id="PF13382"/>
    </source>
</evidence>
<evidence type="ECO:0000256" key="2">
    <source>
        <dbReference type="ARBA" id="ARBA00012782"/>
    </source>
</evidence>
<dbReference type="GO" id="GO:0000034">
    <property type="term" value="F:adenine deaminase activity"/>
    <property type="evidence" value="ECO:0007669"/>
    <property type="project" value="UniProtKB-UniRule"/>
</dbReference>
<dbReference type="SUPFAM" id="SSF51556">
    <property type="entry name" value="Metallo-dependent hydrolases"/>
    <property type="match status" value="1"/>
</dbReference>
<keyword evidence="10" id="KW-1185">Reference proteome</keyword>
<dbReference type="EC" id="3.5.4.2" evidence="2 6"/>
<evidence type="ECO:0000256" key="4">
    <source>
        <dbReference type="ARBA" id="ARBA00023211"/>
    </source>
</evidence>
<name>A0A1I4A6G9_9BACT</name>
<proteinExistence type="inferred from homology"/>
<dbReference type="InterPro" id="IPR006679">
    <property type="entry name" value="Adenine_deam"/>
</dbReference>
<dbReference type="Pfam" id="PF13382">
    <property type="entry name" value="Adenine_deam_C"/>
    <property type="match status" value="1"/>
</dbReference>
<evidence type="ECO:0000256" key="6">
    <source>
        <dbReference type="HAMAP-Rule" id="MF_01518"/>
    </source>
</evidence>
<comment type="catalytic activity">
    <reaction evidence="5 6">
        <text>adenine + H2O + H(+) = hypoxanthine + NH4(+)</text>
        <dbReference type="Rhea" id="RHEA:23688"/>
        <dbReference type="ChEBI" id="CHEBI:15377"/>
        <dbReference type="ChEBI" id="CHEBI:15378"/>
        <dbReference type="ChEBI" id="CHEBI:16708"/>
        <dbReference type="ChEBI" id="CHEBI:17368"/>
        <dbReference type="ChEBI" id="CHEBI:28938"/>
        <dbReference type="EC" id="3.5.4.2"/>
    </reaction>
</comment>
<dbReference type="InterPro" id="IPR032466">
    <property type="entry name" value="Metal_Hydrolase"/>
</dbReference>
<dbReference type="Gene3D" id="2.30.40.10">
    <property type="entry name" value="Urease, subunit C, domain 1"/>
    <property type="match status" value="1"/>
</dbReference>
<dbReference type="AlphaFoldDB" id="A0A1I4A6G9"/>
<sequence>MPMNSLLHAARGEAPVDLLVRNCQVVNVLSGEIHPGSVGVKNGVIVGFGEYEAFDVVDACGRHLCPGLIEGHIHIESTLLDPVRFAQVAAAHGTAVVVCDPHELANVLGLDGIRWLLEITRDLPLDIRCMMPSCVPATHLETAGAVITAQDIAAMFKEYPDRILGLAEMMNYPGVLYQDPQVMGKLFVAEGRPIDGHAPGLSGFDLNAYVLAGPGSDHEACHLEEAQEKLRAGMHVMIREGSSEKNLFDLLPLINDFNSQNCSLVTDDRHCDDLLRDGHLDHTIRLAVSRGLAPMRAIQMASINTARYFGLRHRGAVAPGYRADFVLLDDLESFSIFQTYLGGRAISPQSWRPASTERVVTKSVHLDEVKPSCLDMPAPADGKKVRVIRTIPGQIVTGMDMVEPLVRDGKIMADPDADVAKLAVFERHHGSGGVGLGLVRGLGLKSGAIAGTVAHDSHNLIVAGVSDSDMILAVRALADCGGGFVCVRDGWVLNLVPLPLAGLMSDQDPETVAAGLDHLNASARELGCPENINPFMQLSFLSLPVIPRLRLTDKGLVDVEDFAFTSLSE</sequence>
<dbReference type="RefSeq" id="WP_092379526.1">
    <property type="nucleotide sequence ID" value="NZ_FORX01000030.1"/>
</dbReference>
<keyword evidence="3 6" id="KW-0378">Hydrolase</keyword>
<evidence type="ECO:0000313" key="10">
    <source>
        <dbReference type="Proteomes" id="UP000198635"/>
    </source>
</evidence>
<dbReference type="InterPro" id="IPR011059">
    <property type="entry name" value="Metal-dep_hydrolase_composite"/>
</dbReference>
<dbReference type="Proteomes" id="UP000198635">
    <property type="component" value="Unassembled WGS sequence"/>
</dbReference>
<organism evidence="9 10">
    <name type="scientific">Desulfomicrobium apsheronum</name>
    <dbReference type="NCBI Taxonomy" id="52560"/>
    <lineage>
        <taxon>Bacteria</taxon>
        <taxon>Pseudomonadati</taxon>
        <taxon>Thermodesulfobacteriota</taxon>
        <taxon>Desulfovibrionia</taxon>
        <taxon>Desulfovibrionales</taxon>
        <taxon>Desulfomicrobiaceae</taxon>
        <taxon>Desulfomicrobium</taxon>
    </lineage>
</organism>
<dbReference type="SUPFAM" id="SSF51338">
    <property type="entry name" value="Composite domain of metallo-dependent hydrolases"/>
    <property type="match status" value="1"/>
</dbReference>
<dbReference type="OrthoDB" id="9775607at2"/>
<protein>
    <recommendedName>
        <fullName evidence="2 6">Adenine deaminase</fullName>
        <shortName evidence="6">Adenase</shortName>
        <shortName evidence="6">Adenine aminase</shortName>
        <ecNumber evidence="2 6">3.5.4.2</ecNumber>
    </recommendedName>
</protein>
<evidence type="ECO:0000256" key="3">
    <source>
        <dbReference type="ARBA" id="ARBA00022801"/>
    </source>
</evidence>
<comment type="similarity">
    <text evidence="1 6">Belongs to the metallo-dependent hydrolases superfamily. Adenine deaminase family.</text>
</comment>
<dbReference type="InterPro" id="IPR026912">
    <property type="entry name" value="Adenine_deam_C"/>
</dbReference>
<dbReference type="HAMAP" id="MF_01518">
    <property type="entry name" value="Adenine_deamin"/>
    <property type="match status" value="1"/>
</dbReference>
<gene>
    <name evidence="6" type="primary">ade</name>
    <name evidence="9" type="ORF">SAMN04488082_13014</name>
</gene>
<dbReference type="PANTHER" id="PTHR11113:SF2">
    <property type="entry name" value="ADENINE DEAMINASE"/>
    <property type="match status" value="1"/>
</dbReference>
<evidence type="ECO:0000256" key="5">
    <source>
        <dbReference type="ARBA" id="ARBA00047720"/>
    </source>
</evidence>
<dbReference type="InterPro" id="IPR006680">
    <property type="entry name" value="Amidohydro-rel"/>
</dbReference>
<accession>A0A1I4A6G9</accession>
<dbReference type="CDD" id="cd01295">
    <property type="entry name" value="AdeC"/>
    <property type="match status" value="1"/>
</dbReference>
<dbReference type="EMBL" id="FORX01000030">
    <property type="protein sequence ID" value="SFK51933.1"/>
    <property type="molecule type" value="Genomic_DNA"/>
</dbReference>
<dbReference type="GO" id="GO:0006146">
    <property type="term" value="P:adenine catabolic process"/>
    <property type="evidence" value="ECO:0007669"/>
    <property type="project" value="InterPro"/>
</dbReference>
<feature type="domain" description="Adenine deaminase C-terminal" evidence="8">
    <location>
        <begin position="394"/>
        <end position="562"/>
    </location>
</feature>
<dbReference type="PANTHER" id="PTHR11113">
    <property type="entry name" value="N-ACETYLGLUCOSAMINE-6-PHOSPHATE DEACETYLASE"/>
    <property type="match status" value="1"/>
</dbReference>
<comment type="cofactor">
    <cofactor evidence="6">
        <name>Mn(2+)</name>
        <dbReference type="ChEBI" id="CHEBI:29035"/>
    </cofactor>
</comment>